<keyword evidence="1" id="KW-1133">Transmembrane helix</keyword>
<feature type="non-terminal residue" evidence="2">
    <location>
        <position position="1"/>
    </location>
</feature>
<evidence type="ECO:0000313" key="3">
    <source>
        <dbReference type="Proteomes" id="UP000310532"/>
    </source>
</evidence>
<sequence length="53" mass="6073">VVSSIYMAVQAIIVVGYIMCLGYGYWYLTGIILLLCFSYTCFMKKYFGLHQST</sequence>
<dbReference type="Proteomes" id="UP000310532">
    <property type="component" value="Unassembled WGS sequence"/>
</dbReference>
<keyword evidence="1" id="KW-0812">Transmembrane</keyword>
<dbReference type="GO" id="GO:0016740">
    <property type="term" value="F:transferase activity"/>
    <property type="evidence" value="ECO:0007669"/>
    <property type="project" value="UniProtKB-KW"/>
</dbReference>
<keyword evidence="2" id="KW-0808">Transferase</keyword>
<name>A0A4S2A6P2_9BACE</name>
<protein>
    <submittedName>
        <fullName evidence="2">UDP-GlcNAc--UDP-phosphate GlcNAc-1-phosphate transferase</fullName>
    </submittedName>
</protein>
<feature type="transmembrane region" description="Helical" evidence="1">
    <location>
        <begin position="12"/>
        <end position="37"/>
    </location>
</feature>
<dbReference type="EMBL" id="SRYZ01000148">
    <property type="protein sequence ID" value="TGX96176.1"/>
    <property type="molecule type" value="Genomic_DNA"/>
</dbReference>
<keyword evidence="1" id="KW-0472">Membrane</keyword>
<dbReference type="AlphaFoldDB" id="A0A4S2A6P2"/>
<proteinExistence type="predicted"/>
<organism evidence="2 3">
    <name type="scientific">Bacteroides muris</name>
    <name type="common">ex Afrizal et al. 2022</name>
    <dbReference type="NCBI Taxonomy" id="2516960"/>
    <lineage>
        <taxon>Bacteria</taxon>
        <taxon>Pseudomonadati</taxon>
        <taxon>Bacteroidota</taxon>
        <taxon>Bacteroidia</taxon>
        <taxon>Bacteroidales</taxon>
        <taxon>Bacteroidaceae</taxon>
        <taxon>Bacteroides</taxon>
    </lineage>
</organism>
<keyword evidence="3" id="KW-1185">Reference proteome</keyword>
<gene>
    <name evidence="2" type="ORF">E5355_19270</name>
</gene>
<evidence type="ECO:0000256" key="1">
    <source>
        <dbReference type="SAM" id="Phobius"/>
    </source>
</evidence>
<reference evidence="2 3" key="1">
    <citation type="submission" date="2019-04" db="EMBL/GenBank/DDBJ databases">
        <title>Microbes associate with the intestines of laboratory mice.</title>
        <authorList>
            <person name="Navarre W."/>
            <person name="Wong E."/>
            <person name="Huang K."/>
            <person name="Tropini C."/>
            <person name="Ng K."/>
            <person name="Yu B."/>
        </authorList>
    </citation>
    <scope>NUCLEOTIDE SEQUENCE [LARGE SCALE GENOMIC DNA]</scope>
    <source>
        <strain evidence="2 3">NM69_E16B</strain>
    </source>
</reference>
<evidence type="ECO:0000313" key="2">
    <source>
        <dbReference type="EMBL" id="TGX96176.1"/>
    </source>
</evidence>
<comment type="caution">
    <text evidence="2">The sequence shown here is derived from an EMBL/GenBank/DDBJ whole genome shotgun (WGS) entry which is preliminary data.</text>
</comment>
<accession>A0A4S2A6P2</accession>